<keyword evidence="3" id="KW-1185">Reference proteome</keyword>
<dbReference type="KEGG" id="rom:EI983_04945"/>
<organism evidence="2 3">
    <name type="scientific">Roseovarius faecimaris</name>
    <dbReference type="NCBI Taxonomy" id="2494550"/>
    <lineage>
        <taxon>Bacteria</taxon>
        <taxon>Pseudomonadati</taxon>
        <taxon>Pseudomonadota</taxon>
        <taxon>Alphaproteobacteria</taxon>
        <taxon>Rhodobacterales</taxon>
        <taxon>Roseobacteraceae</taxon>
        <taxon>Roseovarius</taxon>
    </lineage>
</organism>
<evidence type="ECO:0000259" key="1">
    <source>
        <dbReference type="PROSITE" id="PS50925"/>
    </source>
</evidence>
<dbReference type="GO" id="GO:0009882">
    <property type="term" value="F:blue light photoreceptor activity"/>
    <property type="evidence" value="ECO:0007669"/>
    <property type="project" value="InterPro"/>
</dbReference>
<dbReference type="AlphaFoldDB" id="A0A6I6IPD4"/>
<protein>
    <submittedName>
        <fullName evidence="2">BLUF domain-containing protein</fullName>
    </submittedName>
</protein>
<dbReference type="Gene3D" id="3.30.70.100">
    <property type="match status" value="1"/>
</dbReference>
<dbReference type="SMART" id="SM01034">
    <property type="entry name" value="BLUF"/>
    <property type="match status" value="1"/>
</dbReference>
<name>A0A6I6IPD4_9RHOB</name>
<dbReference type="EMBL" id="CP034348">
    <property type="protein sequence ID" value="QGX97661.1"/>
    <property type="molecule type" value="Genomic_DNA"/>
</dbReference>
<dbReference type="GO" id="GO:0071949">
    <property type="term" value="F:FAD binding"/>
    <property type="evidence" value="ECO:0007669"/>
    <property type="project" value="InterPro"/>
</dbReference>
<feature type="domain" description="BLUF" evidence="1">
    <location>
        <begin position="7"/>
        <end position="98"/>
    </location>
</feature>
<evidence type="ECO:0000313" key="3">
    <source>
        <dbReference type="Proteomes" id="UP000428330"/>
    </source>
</evidence>
<dbReference type="SUPFAM" id="SSF54975">
    <property type="entry name" value="Acylphosphatase/BLUF domain-like"/>
    <property type="match status" value="1"/>
</dbReference>
<dbReference type="Proteomes" id="UP000428330">
    <property type="component" value="Chromosome"/>
</dbReference>
<dbReference type="PROSITE" id="PS50925">
    <property type="entry name" value="BLUF"/>
    <property type="match status" value="1"/>
</dbReference>
<dbReference type="Pfam" id="PF04940">
    <property type="entry name" value="BLUF"/>
    <property type="match status" value="1"/>
</dbReference>
<accession>A0A6I6IPD4</accession>
<evidence type="ECO:0000313" key="2">
    <source>
        <dbReference type="EMBL" id="QGX97661.1"/>
    </source>
</evidence>
<reference evidence="3" key="1">
    <citation type="submission" date="2018-12" db="EMBL/GenBank/DDBJ databases">
        <title>Complete genome sequence of Roseovarius sp. MME-070.</title>
        <authorList>
            <person name="Nam Y.-D."/>
            <person name="Kang J."/>
            <person name="Chung W.-H."/>
            <person name="Park Y.S."/>
        </authorList>
    </citation>
    <scope>NUCLEOTIDE SEQUENCE [LARGE SCALE GENOMIC DNA]</scope>
    <source>
        <strain evidence="3">MME-070</strain>
    </source>
</reference>
<proteinExistence type="predicted"/>
<dbReference type="InterPro" id="IPR007024">
    <property type="entry name" value="BLUF_domain"/>
</dbReference>
<dbReference type="InterPro" id="IPR036046">
    <property type="entry name" value="Acylphosphatase-like_dom_sf"/>
</dbReference>
<sequence length="136" mass="15304">MDGNFMDFQLLYRSVSNHSKWHSSDMDILNHAIAANKLAGISGYLLRDQRLFYQVLEGSEDRLRLLFARICRDQRHTDVECLKFEAVDKPLFADWSMGYQVARLSGLAPGGISESPHGPEGDADAIIAQIKRIASH</sequence>
<gene>
    <name evidence="2" type="ORF">EI983_04945</name>
</gene>